<evidence type="ECO:0008006" key="4">
    <source>
        <dbReference type="Google" id="ProtNLM"/>
    </source>
</evidence>
<evidence type="ECO:0000256" key="1">
    <source>
        <dbReference type="SAM" id="Phobius"/>
    </source>
</evidence>
<dbReference type="Proteomes" id="UP001165384">
    <property type="component" value="Unassembled WGS sequence"/>
</dbReference>
<keyword evidence="1" id="KW-0472">Membrane</keyword>
<comment type="caution">
    <text evidence="2">The sequence shown here is derived from an EMBL/GenBank/DDBJ whole genome shotgun (WGS) entry which is preliminary data.</text>
</comment>
<keyword evidence="1" id="KW-0812">Transmembrane</keyword>
<sequence>MAVNIITPTTVSEPYHLPQHALSWGGIVAGLSVGIAINLLLLLIGAATGLAMFDAGDARQASQTGVSMAVAIWNTISMVIAAFAGGYVAARTAGMRRASDGVLHGVVAWGATLLISVFVLSTVAGTTLGTLFNAVTPAERMAGSEIAGKLDAGNRQEAITAMRERFGLSNEQASQLVDQALVLSGRENQASPQAREATENTLHNASIASGWLSVAILLSLLSAVGGGVLGARGTRRDVRRPVSETTASTTL</sequence>
<accession>A0ABS9K6E2</accession>
<keyword evidence="3" id="KW-1185">Reference proteome</keyword>
<dbReference type="RefSeq" id="WP_275712135.1">
    <property type="nucleotide sequence ID" value="NZ_JAKLTN010000004.1"/>
</dbReference>
<feature type="transmembrane region" description="Helical" evidence="1">
    <location>
        <begin position="210"/>
        <end position="231"/>
    </location>
</feature>
<feature type="transmembrane region" description="Helical" evidence="1">
    <location>
        <begin position="21"/>
        <end position="46"/>
    </location>
</feature>
<protein>
    <recommendedName>
        <fullName evidence="4">PhnA-like protein</fullName>
    </recommendedName>
</protein>
<organism evidence="2 3">
    <name type="scientific">Dechloromonas hankyongensis</name>
    <dbReference type="NCBI Taxonomy" id="2908002"/>
    <lineage>
        <taxon>Bacteria</taxon>
        <taxon>Pseudomonadati</taxon>
        <taxon>Pseudomonadota</taxon>
        <taxon>Betaproteobacteria</taxon>
        <taxon>Rhodocyclales</taxon>
        <taxon>Azonexaceae</taxon>
        <taxon>Dechloromonas</taxon>
    </lineage>
</organism>
<feature type="transmembrane region" description="Helical" evidence="1">
    <location>
        <begin position="102"/>
        <end position="124"/>
    </location>
</feature>
<evidence type="ECO:0000313" key="3">
    <source>
        <dbReference type="Proteomes" id="UP001165384"/>
    </source>
</evidence>
<evidence type="ECO:0000313" key="2">
    <source>
        <dbReference type="EMBL" id="MCG2578742.1"/>
    </source>
</evidence>
<feature type="transmembrane region" description="Helical" evidence="1">
    <location>
        <begin position="66"/>
        <end position="90"/>
    </location>
</feature>
<proteinExistence type="predicted"/>
<dbReference type="EMBL" id="JAKLTN010000004">
    <property type="protein sequence ID" value="MCG2578742.1"/>
    <property type="molecule type" value="Genomic_DNA"/>
</dbReference>
<reference evidence="2" key="1">
    <citation type="submission" date="2022-01" db="EMBL/GenBank/DDBJ databases">
        <authorList>
            <person name="Jo J.-H."/>
            <person name="Im W.-T."/>
        </authorList>
    </citation>
    <scope>NUCLEOTIDE SEQUENCE</scope>
    <source>
        <strain evidence="2">XY25</strain>
    </source>
</reference>
<gene>
    <name evidence="2" type="ORF">LZ012_17225</name>
</gene>
<keyword evidence="1" id="KW-1133">Transmembrane helix</keyword>
<name>A0ABS9K6E2_9RHOO</name>